<dbReference type="RefSeq" id="WP_161507926.1">
    <property type="nucleotide sequence ID" value="NZ_CAWPID010000002.1"/>
</dbReference>
<name>A0AAE6VQM9_AERME</name>
<geneLocation type="plasmid" evidence="2">
    <name>pmc64a</name>
</geneLocation>
<organism evidence="1 2">
    <name type="scientific">Aeromonas media</name>
    <dbReference type="NCBI Taxonomy" id="651"/>
    <lineage>
        <taxon>Bacteria</taxon>
        <taxon>Pseudomonadati</taxon>
        <taxon>Pseudomonadota</taxon>
        <taxon>Gammaproteobacteria</taxon>
        <taxon>Aeromonadales</taxon>
        <taxon>Aeromonadaceae</taxon>
        <taxon>Aeromonas</taxon>
    </lineage>
</organism>
<reference evidence="1 2" key="1">
    <citation type="submission" date="2020-01" db="EMBL/GenBank/DDBJ databases">
        <title>Complete genome of Aeromonas media MC64.</title>
        <authorList>
            <person name="Cao G."/>
            <person name="Fu J."/>
            <person name="Zhong C."/>
        </authorList>
    </citation>
    <scope>NUCLEOTIDE SEQUENCE [LARGE SCALE GENOMIC DNA]</scope>
    <source>
        <strain evidence="1 2">MC64</strain>
        <plasmid evidence="2">pmc64a</plasmid>
    </source>
</reference>
<keyword evidence="1" id="KW-0614">Plasmid</keyword>
<evidence type="ECO:0000313" key="2">
    <source>
        <dbReference type="Proteomes" id="UP000463871"/>
    </source>
</evidence>
<sequence>MSPSELFSYASEYATTPAAKAIGAQYPTFRDVAKRFKVTYDQIEQTCEDWDHRQGYMQPAIGGQCGSGIFTYSSRGEHLVEAYH</sequence>
<protein>
    <submittedName>
        <fullName evidence="1">Uncharacterized protein</fullName>
    </submittedName>
</protein>
<gene>
    <name evidence="1" type="ORF">GWI30_22285</name>
</gene>
<dbReference type="EMBL" id="CP047963">
    <property type="protein sequence ID" value="QHQ53584.1"/>
    <property type="molecule type" value="Genomic_DNA"/>
</dbReference>
<dbReference type="AlphaFoldDB" id="A0AAE6VQM9"/>
<evidence type="ECO:0000313" key="1">
    <source>
        <dbReference type="EMBL" id="QHQ53584.1"/>
    </source>
</evidence>
<accession>A0AAE6VQM9</accession>
<dbReference type="Proteomes" id="UP000463871">
    <property type="component" value="Plasmid pMC64A"/>
</dbReference>
<proteinExistence type="predicted"/>